<evidence type="ECO:0000313" key="3">
    <source>
        <dbReference type="Proteomes" id="UP000223749"/>
    </source>
</evidence>
<dbReference type="Proteomes" id="UP000223749">
    <property type="component" value="Chromosome"/>
</dbReference>
<dbReference type="Gene3D" id="3.60.21.10">
    <property type="match status" value="1"/>
</dbReference>
<dbReference type="RefSeq" id="WP_099437817.1">
    <property type="nucleotide sequence ID" value="NZ_CP024091.1"/>
</dbReference>
<reference evidence="2 3" key="1">
    <citation type="submission" date="2017-10" db="EMBL/GenBank/DDBJ databases">
        <title>Whole genome of Pedobacter ginsengisoli T01R-27 isolated from tomato rhizosphere.</title>
        <authorList>
            <person name="Weon H.-Y."/>
            <person name="Lee S.A."/>
            <person name="Sang M.K."/>
            <person name="Song J."/>
        </authorList>
    </citation>
    <scope>NUCLEOTIDE SEQUENCE [LARGE SCALE GENOMIC DNA]</scope>
    <source>
        <strain evidence="2 3">T01R-27</strain>
    </source>
</reference>
<dbReference type="NCBIfam" id="TIGR04123">
    <property type="entry name" value="P_estr_lig_assc"/>
    <property type="match status" value="1"/>
</dbReference>
<protein>
    <submittedName>
        <fullName evidence="2">Phosphoesterase</fullName>
    </submittedName>
</protein>
<dbReference type="AlphaFoldDB" id="A0A2D1U2R7"/>
<dbReference type="EMBL" id="CP024091">
    <property type="protein sequence ID" value="ATP55873.1"/>
    <property type="molecule type" value="Genomic_DNA"/>
</dbReference>
<evidence type="ECO:0000313" key="2">
    <source>
        <dbReference type="EMBL" id="ATP55873.1"/>
    </source>
</evidence>
<dbReference type="PANTHER" id="PTHR39323:SF1">
    <property type="entry name" value="BLR1149 PROTEIN"/>
    <property type="match status" value="1"/>
</dbReference>
<accession>A0A2D1U2R7</accession>
<keyword evidence="3" id="KW-1185">Reference proteome</keyword>
<sequence>MIIDCKGEQLILSKERAIYWPVKKMLIISDLHIGKSAHFRKSGIQVPNLVNQTDLQRLTALMFEFNPDTLIVTGDMFHNNINSDANGFMHWRQRFANLKVILIKGNHDTLKNEDYEALDIEVHQKELLLWPFRFIHDRPVEPDEYYSITGHIHPGVIIYGKAKQQLKFPCFYFGKHCAIIPAFSVFTGLKILDAEQGDCFYAITPAKVIAIKA</sequence>
<proteinExistence type="predicted"/>
<dbReference type="InterPro" id="IPR029052">
    <property type="entry name" value="Metallo-depent_PP-like"/>
</dbReference>
<name>A0A2D1U2R7_9SPHI</name>
<dbReference type="Pfam" id="PF00149">
    <property type="entry name" value="Metallophos"/>
    <property type="match status" value="1"/>
</dbReference>
<dbReference type="OrthoDB" id="9795838at2"/>
<dbReference type="PIRSF" id="PIRSF000887">
    <property type="entry name" value="Pesterase_MJ0037"/>
    <property type="match status" value="1"/>
</dbReference>
<evidence type="ECO:0000259" key="1">
    <source>
        <dbReference type="Pfam" id="PF00149"/>
    </source>
</evidence>
<gene>
    <name evidence="2" type="ORF">CPT03_05040</name>
</gene>
<dbReference type="InterPro" id="IPR004843">
    <property type="entry name" value="Calcineurin-like_PHP"/>
</dbReference>
<feature type="domain" description="Calcineurin-like phosphoesterase" evidence="1">
    <location>
        <begin position="24"/>
        <end position="152"/>
    </location>
</feature>
<organism evidence="2 3">
    <name type="scientific">Pedobacter ginsengisoli</name>
    <dbReference type="NCBI Taxonomy" id="363852"/>
    <lineage>
        <taxon>Bacteria</taxon>
        <taxon>Pseudomonadati</taxon>
        <taxon>Bacteroidota</taxon>
        <taxon>Sphingobacteriia</taxon>
        <taxon>Sphingobacteriales</taxon>
        <taxon>Sphingobacteriaceae</taxon>
        <taxon>Pedobacter</taxon>
    </lineage>
</organism>
<dbReference type="SUPFAM" id="SSF56300">
    <property type="entry name" value="Metallo-dependent phosphatases"/>
    <property type="match status" value="1"/>
</dbReference>
<dbReference type="InterPro" id="IPR024173">
    <property type="entry name" value="Pesterase_MJ0037-like"/>
</dbReference>
<dbReference type="KEGG" id="pgs:CPT03_05040"/>
<dbReference type="GO" id="GO:0016787">
    <property type="term" value="F:hydrolase activity"/>
    <property type="evidence" value="ECO:0007669"/>
    <property type="project" value="InterPro"/>
</dbReference>
<dbReference type="InterPro" id="IPR026336">
    <property type="entry name" value="PdeM-like"/>
</dbReference>
<dbReference type="PANTHER" id="PTHR39323">
    <property type="entry name" value="BLR1149 PROTEIN"/>
    <property type="match status" value="1"/>
</dbReference>